<name>A0ABD5Z0K4_9EURY</name>
<comment type="similarity">
    <text evidence="1">Belongs to the NmrA-type oxidoreductase family.</text>
</comment>
<feature type="domain" description="NmrA-like" evidence="3">
    <location>
        <begin position="4"/>
        <end position="232"/>
    </location>
</feature>
<organism evidence="4 5">
    <name type="scientific">Halospeciosus flavus</name>
    <dbReference type="NCBI Taxonomy" id="3032283"/>
    <lineage>
        <taxon>Archaea</taxon>
        <taxon>Methanobacteriati</taxon>
        <taxon>Methanobacteriota</taxon>
        <taxon>Stenosarchaea group</taxon>
        <taxon>Halobacteria</taxon>
        <taxon>Halobacteriales</taxon>
        <taxon>Halobacteriaceae</taxon>
        <taxon>Halospeciosus</taxon>
    </lineage>
</organism>
<keyword evidence="2" id="KW-0521">NADP</keyword>
<dbReference type="SUPFAM" id="SSF51735">
    <property type="entry name" value="NAD(P)-binding Rossmann-fold domains"/>
    <property type="match status" value="1"/>
</dbReference>
<evidence type="ECO:0000256" key="2">
    <source>
        <dbReference type="ARBA" id="ARBA00022857"/>
    </source>
</evidence>
<dbReference type="EMBL" id="JBHTAR010000011">
    <property type="protein sequence ID" value="MFC7198689.1"/>
    <property type="molecule type" value="Genomic_DNA"/>
</dbReference>
<dbReference type="PANTHER" id="PTHR42748">
    <property type="entry name" value="NITROGEN METABOLITE REPRESSION PROTEIN NMRA FAMILY MEMBER"/>
    <property type="match status" value="1"/>
</dbReference>
<dbReference type="InterPro" id="IPR036291">
    <property type="entry name" value="NAD(P)-bd_dom_sf"/>
</dbReference>
<dbReference type="PANTHER" id="PTHR42748:SF7">
    <property type="entry name" value="NMRA LIKE REDOX SENSOR 1-RELATED"/>
    <property type="match status" value="1"/>
</dbReference>
<reference evidence="4 5" key="1">
    <citation type="journal article" date="2019" name="Int. J. Syst. Evol. Microbiol.">
        <title>The Global Catalogue of Microorganisms (GCM) 10K type strain sequencing project: providing services to taxonomists for standard genome sequencing and annotation.</title>
        <authorList>
            <consortium name="The Broad Institute Genomics Platform"/>
            <consortium name="The Broad Institute Genome Sequencing Center for Infectious Disease"/>
            <person name="Wu L."/>
            <person name="Ma J."/>
        </authorList>
    </citation>
    <scope>NUCLEOTIDE SEQUENCE [LARGE SCALE GENOMIC DNA]</scope>
    <source>
        <strain evidence="4 5">XZGYJ-43</strain>
    </source>
</reference>
<comment type="caution">
    <text evidence="4">The sequence shown here is derived from an EMBL/GenBank/DDBJ whole genome shotgun (WGS) entry which is preliminary data.</text>
</comment>
<evidence type="ECO:0000313" key="4">
    <source>
        <dbReference type="EMBL" id="MFC7198689.1"/>
    </source>
</evidence>
<protein>
    <submittedName>
        <fullName evidence="4">NmrA family NAD(P)-binding protein</fullName>
    </submittedName>
</protein>
<gene>
    <name evidence="4" type="ORF">ACFQJ9_04530</name>
</gene>
<dbReference type="AlphaFoldDB" id="A0ABD5Z0K4"/>
<dbReference type="Pfam" id="PF05368">
    <property type="entry name" value="NmrA"/>
    <property type="match status" value="1"/>
</dbReference>
<sequence length="284" mass="30297">MTVETVLVAGADGRRGRAVVDAVLAAGFDVHVLVTDPERADARALAEHGATLVRGRRDQLDHVDDALAGTDADALLARPGRDDAQSVLERGRTLARAAERAGVDHAVFTSVGNAGTEPGVPAVDAAAAVEDALRDRDVSATVLRTHLPMQGLERRRSAVRERGDLVLPLEWGARATLSDAADVGRFAARVFDAPGTFADETYELVGDRLSLPEIAETVSDVTDREIDYTYGGPDAAPDDRSAFYRWVNEGGLGADVETEVDVPDFEPTGLREYLARAGWGRDAE</sequence>
<dbReference type="Proteomes" id="UP001596447">
    <property type="component" value="Unassembled WGS sequence"/>
</dbReference>
<dbReference type="Gene3D" id="3.40.50.720">
    <property type="entry name" value="NAD(P)-binding Rossmann-like Domain"/>
    <property type="match status" value="1"/>
</dbReference>
<evidence type="ECO:0000313" key="5">
    <source>
        <dbReference type="Proteomes" id="UP001596447"/>
    </source>
</evidence>
<dbReference type="InterPro" id="IPR008030">
    <property type="entry name" value="NmrA-like"/>
</dbReference>
<proteinExistence type="inferred from homology"/>
<evidence type="ECO:0000256" key="1">
    <source>
        <dbReference type="ARBA" id="ARBA00006328"/>
    </source>
</evidence>
<dbReference type="RefSeq" id="WP_279528648.1">
    <property type="nucleotide sequence ID" value="NZ_CP122312.1"/>
</dbReference>
<evidence type="ECO:0000259" key="3">
    <source>
        <dbReference type="Pfam" id="PF05368"/>
    </source>
</evidence>
<dbReference type="InterPro" id="IPR051164">
    <property type="entry name" value="NmrA-like_oxidored"/>
</dbReference>
<accession>A0ABD5Z0K4</accession>
<keyword evidence="5" id="KW-1185">Reference proteome</keyword>